<protein>
    <submittedName>
        <fullName evidence="2">Uncharacterized protein</fullName>
    </submittedName>
</protein>
<dbReference type="SUPFAM" id="SSF47823">
    <property type="entry name" value="lambda integrase-like, N-terminal domain"/>
    <property type="match status" value="1"/>
</dbReference>
<gene>
    <name evidence="2" type="ORF">ID854_05265</name>
</gene>
<dbReference type="EMBL" id="JACXBF010000124">
    <property type="protein sequence ID" value="MBD2799879.1"/>
    <property type="molecule type" value="Genomic_DNA"/>
</dbReference>
<organism evidence="2">
    <name type="scientific">Xenorhabdus szentirmaii</name>
    <dbReference type="NCBI Taxonomy" id="290112"/>
    <lineage>
        <taxon>Bacteria</taxon>
        <taxon>Pseudomonadati</taxon>
        <taxon>Pseudomonadota</taxon>
        <taxon>Gammaproteobacteria</taxon>
        <taxon>Enterobacterales</taxon>
        <taxon>Morganellaceae</taxon>
        <taxon>Xenorhabdus</taxon>
    </lineage>
</organism>
<name>A0AAW3YRZ5_9GAMM</name>
<feature type="region of interest" description="Disordered" evidence="1">
    <location>
        <begin position="45"/>
        <end position="74"/>
    </location>
</feature>
<comment type="caution">
    <text evidence="2">The sequence shown here is derived from an EMBL/GenBank/DDBJ whole genome shotgun (WGS) entry which is preliminary data.</text>
</comment>
<reference evidence="2" key="2">
    <citation type="journal article" date="2024" name="Toxins">
        <title>Genome Sequence Analysis of Native Xenorhabdus Strains Isolated from Entomopathogenic Nematodes in Argentina.</title>
        <authorList>
            <person name="Palma L."/>
            <person name="Frizzo L."/>
            <person name="Kaiser S."/>
            <person name="Berry C."/>
            <person name="Caballero P."/>
            <person name="Bode H.B."/>
            <person name="Del Valle E.E."/>
        </authorList>
    </citation>
    <scope>NUCLEOTIDE SEQUENCE</scope>
    <source>
        <strain evidence="2">M</strain>
    </source>
</reference>
<evidence type="ECO:0000256" key="1">
    <source>
        <dbReference type="SAM" id="MobiDB-lite"/>
    </source>
</evidence>
<reference evidence="2" key="1">
    <citation type="submission" date="2020-09" db="EMBL/GenBank/DDBJ databases">
        <authorList>
            <person name="Palma L."/>
            <person name="Caballero P."/>
            <person name="Berry C."/>
            <person name="Del Valle E."/>
        </authorList>
    </citation>
    <scope>NUCLEOTIDE SEQUENCE</scope>
    <source>
        <strain evidence="2">M</strain>
    </source>
</reference>
<dbReference type="Proteomes" id="UP001193920">
    <property type="component" value="Unassembled WGS sequence"/>
</dbReference>
<evidence type="ECO:0000313" key="2">
    <source>
        <dbReference type="EMBL" id="MBD2799879.1"/>
    </source>
</evidence>
<proteinExistence type="predicted"/>
<accession>A0AAW3YRZ5</accession>
<dbReference type="AlphaFoldDB" id="A0AAW3YRZ5"/>
<sequence length="74" mass="8231">MDNTWQQLMKASRLWCQWCIAKGRPYLPITCGSICRHCMKAGWHPPPSVRRHAGPVTPAGRADPRGDSQKGNGC</sequence>
<dbReference type="RefSeq" id="WP_323859672.1">
    <property type="nucleotide sequence ID" value="NZ_JACXBC010000014.1"/>
</dbReference>